<dbReference type="InParanoid" id="A0A672Z188"/>
<dbReference type="Ensembl" id="ENSSORT00005010811.1">
    <property type="protein sequence ID" value="ENSSORP00005010474.1"/>
    <property type="gene ID" value="ENSSORG00005005656.1"/>
</dbReference>
<feature type="chain" id="PRO_5025520932" evidence="1">
    <location>
        <begin position="25"/>
        <end position="346"/>
    </location>
</feature>
<dbReference type="PANTHER" id="PTHR31649">
    <property type="entry name" value="AGAP009604-PA"/>
    <property type="match status" value="1"/>
</dbReference>
<dbReference type="Pfam" id="PF03318">
    <property type="entry name" value="ETX_MTX2"/>
    <property type="match status" value="1"/>
</dbReference>
<name>A0A672Z188_9TELE</name>
<dbReference type="InterPro" id="IPR004991">
    <property type="entry name" value="Aerolysin-like"/>
</dbReference>
<reference evidence="2" key="1">
    <citation type="submission" date="2019-06" db="EMBL/GenBank/DDBJ databases">
        <authorList>
            <consortium name="Wellcome Sanger Institute Data Sharing"/>
        </authorList>
    </citation>
    <scope>NUCLEOTIDE SEQUENCE [LARGE SCALE GENOMIC DNA]</scope>
</reference>
<dbReference type="RefSeq" id="XP_029999388.1">
    <property type="nucleotide sequence ID" value="XM_030143528.1"/>
</dbReference>
<reference evidence="2" key="2">
    <citation type="submission" date="2025-08" db="UniProtKB">
        <authorList>
            <consortium name="Ensembl"/>
        </authorList>
    </citation>
    <scope>IDENTIFICATION</scope>
</reference>
<dbReference type="GeneID" id="115425773"/>
<reference evidence="2" key="3">
    <citation type="submission" date="2025-09" db="UniProtKB">
        <authorList>
            <consortium name="Ensembl"/>
        </authorList>
    </citation>
    <scope>IDENTIFICATION</scope>
</reference>
<dbReference type="Proteomes" id="UP000472271">
    <property type="component" value="Chromosome 9"/>
</dbReference>
<dbReference type="CDD" id="cd20220">
    <property type="entry name" value="PFM_natterin-3-like"/>
    <property type="match status" value="1"/>
</dbReference>
<dbReference type="AlphaFoldDB" id="A0A672Z188"/>
<dbReference type="Gene3D" id="2.170.15.10">
    <property type="entry name" value="Proaerolysin, chain A, domain 3"/>
    <property type="match status" value="1"/>
</dbReference>
<gene>
    <name evidence="2" type="primary">LOC115425773</name>
</gene>
<proteinExistence type="predicted"/>
<evidence type="ECO:0000313" key="2">
    <source>
        <dbReference type="Ensembl" id="ENSSORP00005010474.1"/>
    </source>
</evidence>
<evidence type="ECO:0000256" key="1">
    <source>
        <dbReference type="SAM" id="SignalP"/>
    </source>
</evidence>
<dbReference type="Pfam" id="PF11901">
    <property type="entry name" value="DM9"/>
    <property type="match status" value="1"/>
</dbReference>
<evidence type="ECO:0000313" key="3">
    <source>
        <dbReference type="Proteomes" id="UP000472271"/>
    </source>
</evidence>
<keyword evidence="1" id="KW-0732">Signal</keyword>
<dbReference type="OrthoDB" id="1925699at2759"/>
<sequence length="346" mass="38938">MDLLIVPVLLLALLSSASVRPAMASDYIQFHRTSLQWQTWTGTIPNGAVAAYIENQNRYEYVAKYEHEIGFYCPTLDHYCHYAAGGREHRRSSFEILVNKDNFELLEWKPGSYGSVPENAVKSVPDLDIYVAKTRFGLGKVHARHEAFFHPYDGSEHWHKHYDILTFSRDIIKEEIHDLIYHTNGVHVLKNPPEILATTRVSNNNVTPAKQTSQLSNTVEEQESWSTSSTLTVGFSLSVTARIPLFASTTIGFSEERSFTVTEGSTKKKSTTHAVSIEHEVPPHHSCSVQMVAYKYSANIPFTGRLQRTYRQGQKGWTSITGTYKGVQVAEVQAVVDGCTPLSRDL</sequence>
<dbReference type="SUPFAM" id="SSF56973">
    <property type="entry name" value="Aerolisin/ETX pore-forming domain"/>
    <property type="match status" value="1"/>
</dbReference>
<protein>
    <submittedName>
        <fullName evidence="2">Natterin-3-like</fullName>
    </submittedName>
</protein>
<keyword evidence="3" id="KW-1185">Reference proteome</keyword>
<dbReference type="PANTHER" id="PTHR31649:SF1">
    <property type="entry name" value="FARNESOIC ACID O-METHYL TRANSFERASE DOMAIN-CONTAINING PROTEIN"/>
    <property type="match status" value="1"/>
</dbReference>
<dbReference type="InterPro" id="IPR006616">
    <property type="entry name" value="DM9_repeat"/>
</dbReference>
<accession>A0A672Z188</accession>
<feature type="signal peptide" evidence="1">
    <location>
        <begin position="1"/>
        <end position="24"/>
    </location>
</feature>
<dbReference type="SMART" id="SM00696">
    <property type="entry name" value="DM9"/>
    <property type="match status" value="1"/>
</dbReference>
<dbReference type="FunCoup" id="A0A672Z188">
    <property type="interactions" value="3"/>
</dbReference>
<organism evidence="2 3">
    <name type="scientific">Sphaeramia orbicularis</name>
    <name type="common">orbiculate cardinalfish</name>
    <dbReference type="NCBI Taxonomy" id="375764"/>
    <lineage>
        <taxon>Eukaryota</taxon>
        <taxon>Metazoa</taxon>
        <taxon>Chordata</taxon>
        <taxon>Craniata</taxon>
        <taxon>Vertebrata</taxon>
        <taxon>Euteleostomi</taxon>
        <taxon>Actinopterygii</taxon>
        <taxon>Neopterygii</taxon>
        <taxon>Teleostei</taxon>
        <taxon>Neoteleostei</taxon>
        <taxon>Acanthomorphata</taxon>
        <taxon>Gobiaria</taxon>
        <taxon>Kurtiformes</taxon>
        <taxon>Apogonoidei</taxon>
        <taxon>Apogonidae</taxon>
        <taxon>Apogoninae</taxon>
        <taxon>Sphaeramia</taxon>
    </lineage>
</organism>